<comment type="catalytic activity">
    <reaction evidence="11">
        <text>(6S)-5-methyl-5,6,7,8-tetrahydrofolate + NAD(+) = (6R)-5,10-methylene-5,6,7,8-tetrahydrofolate + NADH + H(+)</text>
        <dbReference type="Rhea" id="RHEA:19821"/>
        <dbReference type="ChEBI" id="CHEBI:15378"/>
        <dbReference type="ChEBI" id="CHEBI:15636"/>
        <dbReference type="ChEBI" id="CHEBI:18608"/>
        <dbReference type="ChEBI" id="CHEBI:57540"/>
        <dbReference type="ChEBI" id="CHEBI:57945"/>
        <dbReference type="EC" id="1.5.1.54"/>
    </reaction>
    <physiologicalReaction direction="right-to-left" evidence="11">
        <dbReference type="Rhea" id="RHEA:19823"/>
    </physiologicalReaction>
</comment>
<dbReference type="EMBL" id="FOTS01000020">
    <property type="protein sequence ID" value="SFL83449.1"/>
    <property type="molecule type" value="Genomic_DNA"/>
</dbReference>
<dbReference type="CDD" id="cd00537">
    <property type="entry name" value="MTHFR"/>
    <property type="match status" value="1"/>
</dbReference>
<dbReference type="STRING" id="1123291.SAMN04490355_102045"/>
<comment type="similarity">
    <text evidence="3 12">Belongs to the methylenetetrahydrofolate reductase family.</text>
</comment>
<organism evidence="13 14">
    <name type="scientific">Pelosinus propionicus DSM 13327</name>
    <dbReference type="NCBI Taxonomy" id="1123291"/>
    <lineage>
        <taxon>Bacteria</taxon>
        <taxon>Bacillati</taxon>
        <taxon>Bacillota</taxon>
        <taxon>Negativicutes</taxon>
        <taxon>Selenomonadales</taxon>
        <taxon>Sporomusaceae</taxon>
        <taxon>Pelosinus</taxon>
    </lineage>
</organism>
<evidence type="ECO:0000256" key="8">
    <source>
        <dbReference type="ARBA" id="ARBA00023027"/>
    </source>
</evidence>
<dbReference type="PANTHER" id="PTHR45754">
    <property type="entry name" value="METHYLENETETRAHYDROFOLATE REDUCTASE"/>
    <property type="match status" value="1"/>
</dbReference>
<dbReference type="OrthoDB" id="9812555at2"/>
<keyword evidence="9" id="KW-0486">Methionine biosynthesis</keyword>
<comment type="pathway">
    <text evidence="10">Amino-acid biosynthesis; L-methionine biosynthesis via de novo pathway.</text>
</comment>
<keyword evidence="4" id="KW-0028">Amino-acid biosynthesis</keyword>
<sequence length="288" mass="32183">MKLSDLFIKGKTLVSFEIFPPKQSVTLESIFKTTEGLQTLNPDFTSITYGAGGSASDRTIETADKIKNTYGVEALAHLTCINSHKDDIDLMLNQLQAHNIENILAMRGDYPINKNNNKGTENTYQYAKDLIAHIKSNHDFCIAAAAYPEGHPECPDLNTDLFHLKEKVNSGTDFLITQMFFDNAILYDFLDRIKQVNITIPVSAGIMPLLNTKQVGRIKGLCGATIPKPLQNIIEKYEHSPLDFEKAGIEYACSQITDLVANQVDGIHLYTMNKLEQSKTIIQQTNLR</sequence>
<dbReference type="InterPro" id="IPR004620">
    <property type="entry name" value="MTHF_reductase_bac"/>
</dbReference>
<dbReference type="InterPro" id="IPR029041">
    <property type="entry name" value="FAD-linked_oxidoreductase-like"/>
</dbReference>
<keyword evidence="7 12" id="KW-0560">Oxidoreductase</keyword>
<evidence type="ECO:0000313" key="13">
    <source>
        <dbReference type="EMBL" id="SFL83449.1"/>
    </source>
</evidence>
<dbReference type="GO" id="GO:0009086">
    <property type="term" value="P:methionine biosynthetic process"/>
    <property type="evidence" value="ECO:0007669"/>
    <property type="project" value="UniProtKB-KW"/>
</dbReference>
<evidence type="ECO:0000256" key="6">
    <source>
        <dbReference type="ARBA" id="ARBA00022827"/>
    </source>
</evidence>
<dbReference type="EC" id="1.5.1.54" evidence="12"/>
<dbReference type="Gene3D" id="3.20.20.220">
    <property type="match status" value="1"/>
</dbReference>
<evidence type="ECO:0000256" key="4">
    <source>
        <dbReference type="ARBA" id="ARBA00022605"/>
    </source>
</evidence>
<dbReference type="GO" id="GO:0005829">
    <property type="term" value="C:cytosol"/>
    <property type="evidence" value="ECO:0007669"/>
    <property type="project" value="InterPro"/>
</dbReference>
<dbReference type="RefSeq" id="WP_090937501.1">
    <property type="nucleotide sequence ID" value="NZ_FOTS01000020.1"/>
</dbReference>
<evidence type="ECO:0000256" key="11">
    <source>
        <dbReference type="ARBA" id="ARBA00048628"/>
    </source>
</evidence>
<evidence type="ECO:0000256" key="10">
    <source>
        <dbReference type="ARBA" id="ARBA00034478"/>
    </source>
</evidence>
<keyword evidence="8" id="KW-0520">NAD</keyword>
<dbReference type="Proteomes" id="UP000199520">
    <property type="component" value="Unassembled WGS sequence"/>
</dbReference>
<keyword evidence="6 12" id="KW-0274">FAD</keyword>
<dbReference type="InterPro" id="IPR003171">
    <property type="entry name" value="Mehydrof_redctse-like"/>
</dbReference>
<protein>
    <recommendedName>
        <fullName evidence="12">Methylenetetrahydrofolate reductase</fullName>
        <ecNumber evidence="12">1.5.1.54</ecNumber>
    </recommendedName>
</protein>
<evidence type="ECO:0000256" key="3">
    <source>
        <dbReference type="ARBA" id="ARBA00006743"/>
    </source>
</evidence>
<dbReference type="AlphaFoldDB" id="A0A1I4KY42"/>
<proteinExistence type="inferred from homology"/>
<evidence type="ECO:0000256" key="5">
    <source>
        <dbReference type="ARBA" id="ARBA00022630"/>
    </source>
</evidence>
<evidence type="ECO:0000256" key="9">
    <source>
        <dbReference type="ARBA" id="ARBA00023167"/>
    </source>
</evidence>
<dbReference type="GO" id="GO:0106312">
    <property type="term" value="F:methylenetetrahydrofolate reductase (NADH) activity"/>
    <property type="evidence" value="ECO:0007669"/>
    <property type="project" value="UniProtKB-EC"/>
</dbReference>
<keyword evidence="5 12" id="KW-0285">Flavoprotein</keyword>
<evidence type="ECO:0000256" key="1">
    <source>
        <dbReference type="ARBA" id="ARBA00001974"/>
    </source>
</evidence>
<dbReference type="GO" id="GO:0071949">
    <property type="term" value="F:FAD binding"/>
    <property type="evidence" value="ECO:0007669"/>
    <property type="project" value="TreeGrafter"/>
</dbReference>
<reference evidence="14" key="1">
    <citation type="submission" date="2016-10" db="EMBL/GenBank/DDBJ databases">
        <authorList>
            <person name="Varghese N."/>
            <person name="Submissions S."/>
        </authorList>
    </citation>
    <scope>NUCLEOTIDE SEQUENCE [LARGE SCALE GENOMIC DNA]</scope>
    <source>
        <strain evidence="14">DSM 13327</strain>
    </source>
</reference>
<evidence type="ECO:0000256" key="12">
    <source>
        <dbReference type="RuleBase" id="RU003862"/>
    </source>
</evidence>
<accession>A0A1I4KY42</accession>
<comment type="pathway">
    <text evidence="2 12">One-carbon metabolism; tetrahydrofolate interconversion.</text>
</comment>
<gene>
    <name evidence="13" type="ORF">SAMN04490355_102045</name>
</gene>
<evidence type="ECO:0000313" key="14">
    <source>
        <dbReference type="Proteomes" id="UP000199520"/>
    </source>
</evidence>
<dbReference type="NCBIfam" id="TIGR00676">
    <property type="entry name" value="fadh2"/>
    <property type="match status" value="1"/>
</dbReference>
<dbReference type="GO" id="GO:0035999">
    <property type="term" value="P:tetrahydrofolate interconversion"/>
    <property type="evidence" value="ECO:0007669"/>
    <property type="project" value="UniProtKB-UniPathway"/>
</dbReference>
<evidence type="ECO:0000256" key="2">
    <source>
        <dbReference type="ARBA" id="ARBA00004777"/>
    </source>
</evidence>
<dbReference type="Pfam" id="PF02219">
    <property type="entry name" value="MTHFR"/>
    <property type="match status" value="1"/>
</dbReference>
<dbReference type="PANTHER" id="PTHR45754:SF3">
    <property type="entry name" value="METHYLENETETRAHYDROFOLATE REDUCTASE (NADPH)"/>
    <property type="match status" value="1"/>
</dbReference>
<comment type="cofactor">
    <cofactor evidence="1 12">
        <name>FAD</name>
        <dbReference type="ChEBI" id="CHEBI:57692"/>
    </cofactor>
</comment>
<dbReference type="SUPFAM" id="SSF51730">
    <property type="entry name" value="FAD-linked oxidoreductase"/>
    <property type="match status" value="1"/>
</dbReference>
<name>A0A1I4KY42_9FIRM</name>
<evidence type="ECO:0000256" key="7">
    <source>
        <dbReference type="ARBA" id="ARBA00023002"/>
    </source>
</evidence>
<dbReference type="UniPathway" id="UPA00193"/>
<keyword evidence="14" id="KW-1185">Reference proteome</keyword>